<dbReference type="AlphaFoldDB" id="A0A1H3N6N2"/>
<protein>
    <submittedName>
        <fullName evidence="2">Uncharacterized protein</fullName>
    </submittedName>
</protein>
<proteinExistence type="predicted"/>
<feature type="region of interest" description="Disordered" evidence="1">
    <location>
        <begin position="1"/>
        <end position="36"/>
    </location>
</feature>
<sequence length="502" mass="55843">MPRPTMEEVLNDPDHMGLLDDADTPESKTPTSRRPTEEEILAALDKVDKLDIPAREESKAMNVMQRVTRRPTMDEILDEPDPYGLLDIPAADTPKAMSPAVPEIEREHREDLVAEAQQYFDVVEQLECIFTTQEKEIYTDSRTPGSISDPAEQRIHAAFRAGHVERMAELAGRAEVIRTLAAQYPALDRQAIGAEIEQFRELAVQTYVGIEDFGGKITRRVPSWSGLPQGKVLAAEVRAYADEAGLAAGAQPADREDIRAMREAAAAAYRQEVEIRSRFPDAQGLTSLAYKTILKDHEAWDQIGQAAGNRLEVRHEIEAFAADRAKAAPERIRDFRERTAKILVSFANKLGISDGMRKSSAKLAANPPKTLGTAPITDDGTLDYKRCAELALSEAEKYERLAEGVTGARKKKIHRTINEIRSAAVTTRDAEVPNKSIRAEREQVKHVAAAINRLEALGAFFEDEGRVRVSDFSQAHNNRRRQAAEQLKAQRPTPPKAESIRM</sequence>
<accession>A0A1H3N6N2</accession>
<dbReference type="Proteomes" id="UP000199286">
    <property type="component" value="Unassembled WGS sequence"/>
</dbReference>
<organism evidence="2 3">
    <name type="scientific">Citreimonas salinaria</name>
    <dbReference type="NCBI Taxonomy" id="321339"/>
    <lineage>
        <taxon>Bacteria</taxon>
        <taxon>Pseudomonadati</taxon>
        <taxon>Pseudomonadota</taxon>
        <taxon>Alphaproteobacteria</taxon>
        <taxon>Rhodobacterales</taxon>
        <taxon>Roseobacteraceae</taxon>
        <taxon>Citreimonas</taxon>
    </lineage>
</organism>
<dbReference type="EMBL" id="FNPF01000021">
    <property type="protein sequence ID" value="SDY84488.1"/>
    <property type="molecule type" value="Genomic_DNA"/>
</dbReference>
<feature type="region of interest" description="Disordered" evidence="1">
    <location>
        <begin position="474"/>
        <end position="502"/>
    </location>
</feature>
<keyword evidence="3" id="KW-1185">Reference proteome</keyword>
<dbReference type="STRING" id="321339.SAMN05444340_1215"/>
<evidence type="ECO:0000256" key="1">
    <source>
        <dbReference type="SAM" id="MobiDB-lite"/>
    </source>
</evidence>
<evidence type="ECO:0000313" key="3">
    <source>
        <dbReference type="Proteomes" id="UP000199286"/>
    </source>
</evidence>
<name>A0A1H3N6N2_9RHOB</name>
<evidence type="ECO:0000313" key="2">
    <source>
        <dbReference type="EMBL" id="SDY84488.1"/>
    </source>
</evidence>
<gene>
    <name evidence="2" type="ORF">SAMN05444340_1215</name>
</gene>
<reference evidence="2 3" key="1">
    <citation type="submission" date="2016-10" db="EMBL/GenBank/DDBJ databases">
        <authorList>
            <person name="de Groot N.N."/>
        </authorList>
    </citation>
    <scope>NUCLEOTIDE SEQUENCE [LARGE SCALE GENOMIC DNA]</scope>
    <source>
        <strain evidence="2 3">DSM 26880</strain>
    </source>
</reference>
<dbReference type="RefSeq" id="WP_218141155.1">
    <property type="nucleotide sequence ID" value="NZ_FNPF01000021.1"/>
</dbReference>